<comment type="caution">
    <text evidence="3">The sequence shown here is derived from an EMBL/GenBank/DDBJ whole genome shotgun (WGS) entry which is preliminary data.</text>
</comment>
<dbReference type="Proteomes" id="UP000663879">
    <property type="component" value="Unassembled WGS sequence"/>
</dbReference>
<protein>
    <recommendedName>
        <fullName evidence="2">SWIM-type domain-containing protein</fullName>
    </recommendedName>
</protein>
<keyword evidence="1" id="KW-0479">Metal-binding</keyword>
<name>A0A814DRQ3_9BILA</name>
<evidence type="ECO:0000256" key="1">
    <source>
        <dbReference type="PROSITE-ProRule" id="PRU00325"/>
    </source>
</evidence>
<gene>
    <name evidence="3" type="ORF">OXX778_LOCUS14264</name>
</gene>
<keyword evidence="1" id="KW-0862">Zinc</keyword>
<reference evidence="3" key="1">
    <citation type="submission" date="2021-02" db="EMBL/GenBank/DDBJ databases">
        <authorList>
            <person name="Nowell W R."/>
        </authorList>
    </citation>
    <scope>NUCLEOTIDE SEQUENCE</scope>
    <source>
        <strain evidence="3">Ploen Becks lab</strain>
    </source>
</reference>
<dbReference type="InterPro" id="IPR007527">
    <property type="entry name" value="Znf_SWIM"/>
</dbReference>
<evidence type="ECO:0000313" key="4">
    <source>
        <dbReference type="Proteomes" id="UP000663879"/>
    </source>
</evidence>
<dbReference type="EMBL" id="CAJNOC010002905">
    <property type="protein sequence ID" value="CAF0957360.1"/>
    <property type="molecule type" value="Genomic_DNA"/>
</dbReference>
<evidence type="ECO:0000313" key="3">
    <source>
        <dbReference type="EMBL" id="CAF0957360.1"/>
    </source>
</evidence>
<evidence type="ECO:0000259" key="2">
    <source>
        <dbReference type="PROSITE" id="PS50966"/>
    </source>
</evidence>
<keyword evidence="4" id="KW-1185">Reference proteome</keyword>
<accession>A0A814DRQ3</accession>
<sequence length="275" mass="31646">MSNDINFGTGKCPKCEKARFKDLSRNQYFLFEEFTNSNEFIDIEKVNFYNDFPKLSYQQILENITLGSCTCKNGTRTVGCCSHISSIIYYFGYARYLEHIPKPASFLSDIFPNVFRESTDDEIDEPTQGTQNKQLIDKNEWNKAKSIWIVDVLKKTTNQNGVYDLFGDQTEVVDIFLQTQQTYESFLNCPCGRNYSFGGKIISFVKNGTEVSISIKKIKCNRCNKITIVNTKFLVQESGPLFLIINNSSMLELNGSELDKDIEINEEKYLLVFCF</sequence>
<keyword evidence="1" id="KW-0863">Zinc-finger</keyword>
<dbReference type="AlphaFoldDB" id="A0A814DRQ3"/>
<feature type="domain" description="SWIM-type" evidence="2">
    <location>
        <begin position="57"/>
        <end position="92"/>
    </location>
</feature>
<dbReference type="PROSITE" id="PS50966">
    <property type="entry name" value="ZF_SWIM"/>
    <property type="match status" value="1"/>
</dbReference>
<organism evidence="3 4">
    <name type="scientific">Brachionus calyciflorus</name>
    <dbReference type="NCBI Taxonomy" id="104777"/>
    <lineage>
        <taxon>Eukaryota</taxon>
        <taxon>Metazoa</taxon>
        <taxon>Spiralia</taxon>
        <taxon>Gnathifera</taxon>
        <taxon>Rotifera</taxon>
        <taxon>Eurotatoria</taxon>
        <taxon>Monogononta</taxon>
        <taxon>Pseudotrocha</taxon>
        <taxon>Ploima</taxon>
        <taxon>Brachionidae</taxon>
        <taxon>Brachionus</taxon>
    </lineage>
</organism>
<dbReference type="GO" id="GO:0008270">
    <property type="term" value="F:zinc ion binding"/>
    <property type="evidence" value="ECO:0007669"/>
    <property type="project" value="UniProtKB-KW"/>
</dbReference>
<proteinExistence type="predicted"/>